<name>A0AAW2UXM7_9LAMI</name>
<protein>
    <recommendedName>
        <fullName evidence="2">DUF4283 domain-containing protein</fullName>
    </recommendedName>
</protein>
<feature type="region of interest" description="Disordered" evidence="1">
    <location>
        <begin position="1"/>
        <end position="35"/>
    </location>
</feature>
<dbReference type="EMBL" id="JACGWN010000011">
    <property type="protein sequence ID" value="KAL0420841.1"/>
    <property type="molecule type" value="Genomic_DNA"/>
</dbReference>
<dbReference type="InterPro" id="IPR025558">
    <property type="entry name" value="DUF4283"/>
</dbReference>
<dbReference type="AlphaFoldDB" id="A0AAW2UXM7"/>
<evidence type="ECO:0000256" key="1">
    <source>
        <dbReference type="SAM" id="MobiDB-lite"/>
    </source>
</evidence>
<accession>A0AAW2UXM7</accession>
<feature type="domain" description="DUF4283" evidence="2">
    <location>
        <begin position="174"/>
        <end position="234"/>
    </location>
</feature>
<gene>
    <name evidence="3" type="ORF">Slati_3107000</name>
</gene>
<sequence length="291" mass="32105">MAKTKRNKQVVEPASCRTKPSGQPNDAPIPDKVPATAGLPVSGKVIATTSLPIKTAAQPSNAPLSVKETAKPTDITKVGSPYFHGFISDLEVSPFAAKNDASTILTSNVSGPRSEEALPDMVGKKEVAAAKKTSFARLLSYNRRLTDDNKLMKFTVEDKTLKLGTNDLIDIHTKLGFCLVSYIVGKFPGLKAIRALSQSWGAFFQQHDSGWLIFRFAHDEDRQRILAGGQILSMDVFSYTKTCRNVFSSRRTISALLLFGPSFHHFHSNVGIRMHLARSDRDWAHPFPWIH</sequence>
<reference evidence="3" key="2">
    <citation type="journal article" date="2024" name="Plant">
        <title>Genomic evolution and insights into agronomic trait innovations of Sesamum species.</title>
        <authorList>
            <person name="Miao H."/>
            <person name="Wang L."/>
            <person name="Qu L."/>
            <person name="Liu H."/>
            <person name="Sun Y."/>
            <person name="Le M."/>
            <person name="Wang Q."/>
            <person name="Wei S."/>
            <person name="Zheng Y."/>
            <person name="Lin W."/>
            <person name="Duan Y."/>
            <person name="Cao H."/>
            <person name="Xiong S."/>
            <person name="Wang X."/>
            <person name="Wei L."/>
            <person name="Li C."/>
            <person name="Ma Q."/>
            <person name="Ju M."/>
            <person name="Zhao R."/>
            <person name="Li G."/>
            <person name="Mu C."/>
            <person name="Tian Q."/>
            <person name="Mei H."/>
            <person name="Zhang T."/>
            <person name="Gao T."/>
            <person name="Zhang H."/>
        </authorList>
    </citation>
    <scope>NUCLEOTIDE SEQUENCE</scope>
    <source>
        <strain evidence="3">KEN1</strain>
    </source>
</reference>
<organism evidence="3">
    <name type="scientific">Sesamum latifolium</name>
    <dbReference type="NCBI Taxonomy" id="2727402"/>
    <lineage>
        <taxon>Eukaryota</taxon>
        <taxon>Viridiplantae</taxon>
        <taxon>Streptophyta</taxon>
        <taxon>Embryophyta</taxon>
        <taxon>Tracheophyta</taxon>
        <taxon>Spermatophyta</taxon>
        <taxon>Magnoliopsida</taxon>
        <taxon>eudicotyledons</taxon>
        <taxon>Gunneridae</taxon>
        <taxon>Pentapetalae</taxon>
        <taxon>asterids</taxon>
        <taxon>lamiids</taxon>
        <taxon>Lamiales</taxon>
        <taxon>Pedaliaceae</taxon>
        <taxon>Sesamum</taxon>
    </lineage>
</organism>
<evidence type="ECO:0000313" key="3">
    <source>
        <dbReference type="EMBL" id="KAL0420841.1"/>
    </source>
</evidence>
<evidence type="ECO:0000259" key="2">
    <source>
        <dbReference type="Pfam" id="PF14111"/>
    </source>
</evidence>
<comment type="caution">
    <text evidence="3">The sequence shown here is derived from an EMBL/GenBank/DDBJ whole genome shotgun (WGS) entry which is preliminary data.</text>
</comment>
<proteinExistence type="predicted"/>
<reference evidence="3" key="1">
    <citation type="submission" date="2020-06" db="EMBL/GenBank/DDBJ databases">
        <authorList>
            <person name="Li T."/>
            <person name="Hu X."/>
            <person name="Zhang T."/>
            <person name="Song X."/>
            <person name="Zhang H."/>
            <person name="Dai N."/>
            <person name="Sheng W."/>
            <person name="Hou X."/>
            <person name="Wei L."/>
        </authorList>
    </citation>
    <scope>NUCLEOTIDE SEQUENCE</scope>
    <source>
        <strain evidence="3">KEN1</strain>
        <tissue evidence="3">Leaf</tissue>
    </source>
</reference>
<dbReference type="Pfam" id="PF14111">
    <property type="entry name" value="DUF4283"/>
    <property type="match status" value="1"/>
</dbReference>